<evidence type="ECO:0000256" key="2">
    <source>
        <dbReference type="ARBA" id="ARBA00022857"/>
    </source>
</evidence>
<proteinExistence type="inferred from homology"/>
<accession>A0A9P6RWE9</accession>
<dbReference type="Proteomes" id="UP000738325">
    <property type="component" value="Unassembled WGS sequence"/>
</dbReference>
<dbReference type="PANTHER" id="PTHR24320">
    <property type="entry name" value="RETINOL DEHYDROGENASE"/>
    <property type="match status" value="1"/>
</dbReference>
<evidence type="ECO:0008006" key="6">
    <source>
        <dbReference type="Google" id="ProtNLM"/>
    </source>
</evidence>
<dbReference type="GO" id="GO:0016491">
    <property type="term" value="F:oxidoreductase activity"/>
    <property type="evidence" value="ECO:0007669"/>
    <property type="project" value="UniProtKB-KW"/>
</dbReference>
<protein>
    <recommendedName>
        <fullName evidence="6">NAD(P)-binding protein</fullName>
    </recommendedName>
</protein>
<reference evidence="4" key="1">
    <citation type="journal article" date="2020" name="Fungal Divers.">
        <title>Resolving the Mortierellaceae phylogeny through synthesis of multi-gene phylogenetics and phylogenomics.</title>
        <authorList>
            <person name="Vandepol N."/>
            <person name="Liber J."/>
            <person name="Desiro A."/>
            <person name="Na H."/>
            <person name="Kennedy M."/>
            <person name="Barry K."/>
            <person name="Grigoriev I.V."/>
            <person name="Miller A.N."/>
            <person name="O'Donnell K."/>
            <person name="Stajich J.E."/>
            <person name="Bonito G."/>
        </authorList>
    </citation>
    <scope>NUCLEOTIDE SEQUENCE</scope>
    <source>
        <strain evidence="4">REB-010B</strain>
    </source>
</reference>
<comment type="caution">
    <text evidence="4">The sequence shown here is derived from an EMBL/GenBank/DDBJ whole genome shotgun (WGS) entry which is preliminary data.</text>
</comment>
<gene>
    <name evidence="4" type="ORF">BGZ99_006273</name>
</gene>
<comment type="similarity">
    <text evidence="1">Belongs to the short-chain dehydrogenases/reductases (SDR) family.</text>
</comment>
<dbReference type="InterPro" id="IPR036291">
    <property type="entry name" value="NAD(P)-bd_dom_sf"/>
</dbReference>
<dbReference type="AlphaFoldDB" id="A0A9P6RWE9"/>
<dbReference type="InterPro" id="IPR002347">
    <property type="entry name" value="SDR_fam"/>
</dbReference>
<dbReference type="Gene3D" id="3.40.50.720">
    <property type="entry name" value="NAD(P)-binding Rossmann-like Domain"/>
    <property type="match status" value="1"/>
</dbReference>
<dbReference type="EMBL" id="JAAAIP010000042">
    <property type="protein sequence ID" value="KAG0328099.1"/>
    <property type="molecule type" value="Genomic_DNA"/>
</dbReference>
<evidence type="ECO:0000313" key="5">
    <source>
        <dbReference type="Proteomes" id="UP000738325"/>
    </source>
</evidence>
<dbReference type="PANTHER" id="PTHR24320:SF282">
    <property type="entry name" value="WW DOMAIN-CONTAINING OXIDOREDUCTASE"/>
    <property type="match status" value="1"/>
</dbReference>
<dbReference type="SUPFAM" id="SSF51735">
    <property type="entry name" value="NAD(P)-binding Rossmann-fold domains"/>
    <property type="match status" value="1"/>
</dbReference>
<evidence type="ECO:0000256" key="1">
    <source>
        <dbReference type="ARBA" id="ARBA00006484"/>
    </source>
</evidence>
<dbReference type="Pfam" id="PF00106">
    <property type="entry name" value="adh_short"/>
    <property type="match status" value="2"/>
</dbReference>
<organism evidence="4 5">
    <name type="scientific">Dissophora globulifera</name>
    <dbReference type="NCBI Taxonomy" id="979702"/>
    <lineage>
        <taxon>Eukaryota</taxon>
        <taxon>Fungi</taxon>
        <taxon>Fungi incertae sedis</taxon>
        <taxon>Mucoromycota</taxon>
        <taxon>Mortierellomycotina</taxon>
        <taxon>Mortierellomycetes</taxon>
        <taxon>Mortierellales</taxon>
        <taxon>Mortierellaceae</taxon>
        <taxon>Dissophora</taxon>
    </lineage>
</organism>
<dbReference type="OrthoDB" id="191139at2759"/>
<evidence type="ECO:0000313" key="4">
    <source>
        <dbReference type="EMBL" id="KAG0328099.1"/>
    </source>
</evidence>
<keyword evidence="5" id="KW-1185">Reference proteome</keyword>
<sequence>MSVPTYLGSATFWKSFVTPNRYSFDKIPDLSGKVAIVSGANTGIGYAITVSLAAHGCHVVMACRSESKCRDAMIKIREEVATIANKYANKSSGKGKAATTTVIKNAEDVKLDFLELDNNDLSKVQAAAQTFLKRGLPLHILINNAGIMGTPFTLSVDGIEQQFAVNYVAVFAFTMALLDRMKESQPSRIVIVNSMGHEMSVPGGINIDRINDESEGKPSSRYGRSKFACMLFMRALNRRLSSSPDTQHVYVNCAHPGMVDTEMCYHSGDSEGFIPSLAMRIITKTLAYTPMDGALTPLYCATSPEIEEFVDKKGSDDANNSNGIKGRYFIPVAKELRPSKLTNSIELQESVWAYTEKLVAEKLQKA</sequence>
<dbReference type="PRINTS" id="PR00081">
    <property type="entry name" value="GDHRDH"/>
</dbReference>
<name>A0A9P6RWE9_9FUNG</name>
<evidence type="ECO:0000256" key="3">
    <source>
        <dbReference type="ARBA" id="ARBA00023002"/>
    </source>
</evidence>
<keyword evidence="3" id="KW-0560">Oxidoreductase</keyword>
<keyword evidence="2" id="KW-0521">NADP</keyword>